<keyword evidence="3" id="KW-1185">Reference proteome</keyword>
<dbReference type="InterPro" id="IPR024432">
    <property type="entry name" value="Put_RecE_PDDEXK-like_dom"/>
</dbReference>
<accession>A0A656QBR2</accession>
<dbReference type="Proteomes" id="UP000027451">
    <property type="component" value="Unassembled WGS sequence"/>
</dbReference>
<protein>
    <recommendedName>
        <fullName evidence="1">Putative exodeoxyribonuclease 8 PDDEXK-like domain-containing protein</fullName>
    </recommendedName>
</protein>
<reference evidence="2 3" key="1">
    <citation type="submission" date="2014-03" db="EMBL/GenBank/DDBJ databases">
        <title>Draft Genome Sequences of Four Burkholderia Strains.</title>
        <authorList>
            <person name="Liu X.Y."/>
            <person name="Li C.X."/>
            <person name="Xu J.H."/>
        </authorList>
    </citation>
    <scope>NUCLEOTIDE SEQUENCE [LARGE SCALE GENOMIC DNA]</scope>
    <source>
        <strain evidence="2 3">OP-1</strain>
    </source>
</reference>
<dbReference type="InterPro" id="IPR011604">
    <property type="entry name" value="PDDEXK-like_dom_sf"/>
</dbReference>
<evidence type="ECO:0000313" key="2">
    <source>
        <dbReference type="EMBL" id="KDR26577.1"/>
    </source>
</evidence>
<dbReference type="Gene3D" id="3.90.320.10">
    <property type="match status" value="1"/>
</dbReference>
<proteinExistence type="predicted"/>
<organism evidence="2 3">
    <name type="scientific">Caballeronia zhejiangensis</name>
    <dbReference type="NCBI Taxonomy" id="871203"/>
    <lineage>
        <taxon>Bacteria</taxon>
        <taxon>Pseudomonadati</taxon>
        <taxon>Pseudomonadota</taxon>
        <taxon>Betaproteobacteria</taxon>
        <taxon>Burkholderiales</taxon>
        <taxon>Burkholderiaceae</taxon>
        <taxon>Caballeronia</taxon>
    </lineage>
</organism>
<sequence length="277" mass="31269">MNFADIDFIPGRHDDFPSERYYALEALSASGMVKLLRSAAHYREWRDHPSAPTPAMQFGTVVHGLVLEPEREIVAIAPNIERRSNADKAVWAEFEAQLGGRIPMKQADFDRAQRVRDAVFAHTSARALLDADGRSEVTLLWRDEDYGTRNKARIDRLRDDGGIVDLKTTTDVTPNAFSRKAETGQLYVQAAHYRAGCERVQQSSSPFFAWIAVEIESPFGVRCYSADKHALKIGRDLAEHAAWIYAEAIRTGQWPGYPEDIVPLYLPKRARPNIDIE</sequence>
<name>A0A656QBR2_9BURK</name>
<dbReference type="EMBL" id="JFHD01000033">
    <property type="protein sequence ID" value="KDR26577.1"/>
    <property type="molecule type" value="Genomic_DNA"/>
</dbReference>
<dbReference type="RefSeq" id="WP_034473606.1">
    <property type="nucleotide sequence ID" value="NZ_JFHD01000033.1"/>
</dbReference>
<dbReference type="Pfam" id="PF12684">
    <property type="entry name" value="DUF3799"/>
    <property type="match status" value="1"/>
</dbReference>
<gene>
    <name evidence="2" type="ORF">BG60_22650</name>
</gene>
<evidence type="ECO:0000259" key="1">
    <source>
        <dbReference type="Pfam" id="PF12684"/>
    </source>
</evidence>
<comment type="caution">
    <text evidence="2">The sequence shown here is derived from an EMBL/GenBank/DDBJ whole genome shotgun (WGS) entry which is preliminary data.</text>
</comment>
<feature type="domain" description="Putative exodeoxyribonuclease 8 PDDEXK-like" evidence="1">
    <location>
        <begin position="28"/>
        <end position="260"/>
    </location>
</feature>
<evidence type="ECO:0000313" key="3">
    <source>
        <dbReference type="Proteomes" id="UP000027451"/>
    </source>
</evidence>
<dbReference type="AlphaFoldDB" id="A0A656QBR2"/>